<dbReference type="PROSITE" id="PS50075">
    <property type="entry name" value="CARRIER"/>
    <property type="match status" value="1"/>
</dbReference>
<dbReference type="SUPFAM" id="SSF47336">
    <property type="entry name" value="ACP-like"/>
    <property type="match status" value="1"/>
</dbReference>
<feature type="domain" description="Carrier" evidence="1">
    <location>
        <begin position="1"/>
        <end position="81"/>
    </location>
</feature>
<dbReference type="Pfam" id="PF00550">
    <property type="entry name" value="PP-binding"/>
    <property type="match status" value="1"/>
</dbReference>
<dbReference type="KEGG" id="luo:HHL09_06425"/>
<accession>A0A858RFR0</accession>
<protein>
    <submittedName>
        <fullName evidence="2">Acyl carrier protein</fullName>
    </submittedName>
</protein>
<name>A0A858RFR0_9BACT</name>
<dbReference type="EMBL" id="CP051774">
    <property type="protein sequence ID" value="QJE95431.1"/>
    <property type="molecule type" value="Genomic_DNA"/>
</dbReference>
<organism evidence="2 3">
    <name type="scientific">Luteolibacter luteus</name>
    <dbReference type="NCBI Taxonomy" id="2728835"/>
    <lineage>
        <taxon>Bacteria</taxon>
        <taxon>Pseudomonadati</taxon>
        <taxon>Verrucomicrobiota</taxon>
        <taxon>Verrucomicrobiia</taxon>
        <taxon>Verrucomicrobiales</taxon>
        <taxon>Verrucomicrobiaceae</taxon>
        <taxon>Luteolibacter</taxon>
    </lineage>
</organism>
<evidence type="ECO:0000313" key="3">
    <source>
        <dbReference type="Proteomes" id="UP000501812"/>
    </source>
</evidence>
<keyword evidence="3" id="KW-1185">Reference proteome</keyword>
<dbReference type="InterPro" id="IPR009081">
    <property type="entry name" value="PP-bd_ACP"/>
</dbReference>
<dbReference type="RefSeq" id="WP_169453745.1">
    <property type="nucleotide sequence ID" value="NZ_CP051774.1"/>
</dbReference>
<evidence type="ECO:0000313" key="2">
    <source>
        <dbReference type="EMBL" id="QJE95431.1"/>
    </source>
</evidence>
<gene>
    <name evidence="2" type="ORF">HHL09_06425</name>
</gene>
<dbReference type="Gene3D" id="1.10.1200.10">
    <property type="entry name" value="ACP-like"/>
    <property type="match status" value="1"/>
</dbReference>
<evidence type="ECO:0000259" key="1">
    <source>
        <dbReference type="PROSITE" id="PS50075"/>
    </source>
</evidence>
<sequence>MKRMPTAEEVVAMLSEEGIVDLPADFPVDGDLFAEGMDSMAVMQLIVVAEERFGAIIGPEDASRENLATPEDLARLIALKSGGAG</sequence>
<dbReference type="InterPro" id="IPR036736">
    <property type="entry name" value="ACP-like_sf"/>
</dbReference>
<proteinExistence type="predicted"/>
<dbReference type="AlphaFoldDB" id="A0A858RFR0"/>
<reference evidence="2 3" key="1">
    <citation type="submission" date="2020-04" db="EMBL/GenBank/DDBJ databases">
        <title>Luteolibacter sp. G-1-1-1 isolated from soil.</title>
        <authorList>
            <person name="Dahal R.H."/>
        </authorList>
    </citation>
    <scope>NUCLEOTIDE SEQUENCE [LARGE SCALE GENOMIC DNA]</scope>
    <source>
        <strain evidence="2 3">G-1-1-1</strain>
    </source>
</reference>
<dbReference type="Proteomes" id="UP000501812">
    <property type="component" value="Chromosome"/>
</dbReference>